<organism evidence="2 3">
    <name type="scientific">Anabarilius grahami</name>
    <name type="common">Kanglang fish</name>
    <name type="synonym">Barilius grahami</name>
    <dbReference type="NCBI Taxonomy" id="495550"/>
    <lineage>
        <taxon>Eukaryota</taxon>
        <taxon>Metazoa</taxon>
        <taxon>Chordata</taxon>
        <taxon>Craniata</taxon>
        <taxon>Vertebrata</taxon>
        <taxon>Euteleostomi</taxon>
        <taxon>Actinopterygii</taxon>
        <taxon>Neopterygii</taxon>
        <taxon>Teleostei</taxon>
        <taxon>Ostariophysi</taxon>
        <taxon>Cypriniformes</taxon>
        <taxon>Xenocyprididae</taxon>
        <taxon>Xenocypridinae</taxon>
        <taxon>Xenocypridinae incertae sedis</taxon>
        <taxon>Anabarilius</taxon>
    </lineage>
</organism>
<evidence type="ECO:0000256" key="1">
    <source>
        <dbReference type="SAM" id="MobiDB-lite"/>
    </source>
</evidence>
<keyword evidence="3" id="KW-1185">Reference proteome</keyword>
<sequence length="107" mass="11572">MSACVRTTPLLHSSVRGNASQNSCRSIGTRVFVYHRHSLCRVRGFIMSDSPQIKGQRRDRSGQAAFTLRQHPASLEKLTSAGLTATPPGQSTSQPDKTHLGKVDGSP</sequence>
<gene>
    <name evidence="2" type="ORF">DPX16_19125</name>
</gene>
<dbReference type="AlphaFoldDB" id="A0A3N0YZ81"/>
<accession>A0A3N0YZ81</accession>
<comment type="caution">
    <text evidence="2">The sequence shown here is derived from an EMBL/GenBank/DDBJ whole genome shotgun (WGS) entry which is preliminary data.</text>
</comment>
<dbReference type="EMBL" id="RJVU01018281">
    <property type="protein sequence ID" value="ROL51606.1"/>
    <property type="molecule type" value="Genomic_DNA"/>
</dbReference>
<protein>
    <submittedName>
        <fullName evidence="2">Uncharacterized protein</fullName>
    </submittedName>
</protein>
<evidence type="ECO:0000313" key="2">
    <source>
        <dbReference type="EMBL" id="ROL51606.1"/>
    </source>
</evidence>
<dbReference type="Proteomes" id="UP000281406">
    <property type="component" value="Unassembled WGS sequence"/>
</dbReference>
<reference evidence="2 3" key="1">
    <citation type="submission" date="2018-10" db="EMBL/GenBank/DDBJ databases">
        <title>Genome assembly for a Yunnan-Guizhou Plateau 3E fish, Anabarilius grahami (Regan), and its evolutionary and genetic applications.</title>
        <authorList>
            <person name="Jiang W."/>
        </authorList>
    </citation>
    <scope>NUCLEOTIDE SEQUENCE [LARGE SCALE GENOMIC DNA]</scope>
    <source>
        <strain evidence="2">AG-KIZ</strain>
        <tissue evidence="2">Muscle</tissue>
    </source>
</reference>
<feature type="compositionally biased region" description="Basic and acidic residues" evidence="1">
    <location>
        <begin position="96"/>
        <end position="107"/>
    </location>
</feature>
<feature type="compositionally biased region" description="Polar residues" evidence="1">
    <location>
        <begin position="81"/>
        <end position="95"/>
    </location>
</feature>
<evidence type="ECO:0000313" key="3">
    <source>
        <dbReference type="Proteomes" id="UP000281406"/>
    </source>
</evidence>
<feature type="region of interest" description="Disordered" evidence="1">
    <location>
        <begin position="80"/>
        <end position="107"/>
    </location>
</feature>
<name>A0A3N0YZ81_ANAGA</name>
<proteinExistence type="predicted"/>